<accession>A0A7H1BHS5</accession>
<name>A0A7H1BHS5_9ACTN</name>
<gene>
    <name evidence="2" type="ORF">IAG42_34875</name>
</gene>
<dbReference type="KEGG" id="sxn:IAG42_34875"/>
<dbReference type="AlphaFoldDB" id="A0A7H1BHS5"/>
<keyword evidence="3" id="KW-1185">Reference proteome</keyword>
<feature type="signal peptide" evidence="1">
    <location>
        <begin position="1"/>
        <end position="24"/>
    </location>
</feature>
<organism evidence="2 3">
    <name type="scientific">Streptomyces xanthii</name>
    <dbReference type="NCBI Taxonomy" id="2768069"/>
    <lineage>
        <taxon>Bacteria</taxon>
        <taxon>Bacillati</taxon>
        <taxon>Actinomycetota</taxon>
        <taxon>Actinomycetes</taxon>
        <taxon>Kitasatosporales</taxon>
        <taxon>Streptomycetaceae</taxon>
        <taxon>Streptomyces</taxon>
    </lineage>
</organism>
<feature type="chain" id="PRO_5028842849" evidence="1">
    <location>
        <begin position="25"/>
        <end position="173"/>
    </location>
</feature>
<dbReference type="EMBL" id="CP061281">
    <property type="protein sequence ID" value="QNS08280.1"/>
    <property type="molecule type" value="Genomic_DNA"/>
</dbReference>
<proteinExistence type="predicted"/>
<evidence type="ECO:0000256" key="1">
    <source>
        <dbReference type="SAM" id="SignalP"/>
    </source>
</evidence>
<reference evidence="2 3" key="1">
    <citation type="submission" date="2020-09" db="EMBL/GenBank/DDBJ databases">
        <title>A novel species.</title>
        <authorList>
            <person name="Gao J."/>
        </authorList>
    </citation>
    <scope>NUCLEOTIDE SEQUENCE [LARGE SCALE GENOMIC DNA]</scope>
    <source>
        <strain evidence="2 3">CRXT-Y-14</strain>
    </source>
</reference>
<dbReference type="Proteomes" id="UP000516428">
    <property type="component" value="Chromosome"/>
</dbReference>
<dbReference type="RefSeq" id="WP_188340941.1">
    <property type="nucleotide sequence ID" value="NZ_CP061281.1"/>
</dbReference>
<protein>
    <submittedName>
        <fullName evidence="2">Uncharacterized protein</fullName>
    </submittedName>
</protein>
<evidence type="ECO:0000313" key="2">
    <source>
        <dbReference type="EMBL" id="QNS08280.1"/>
    </source>
</evidence>
<evidence type="ECO:0000313" key="3">
    <source>
        <dbReference type="Proteomes" id="UP000516428"/>
    </source>
</evidence>
<sequence>MRRSRVVATGALAMALAGVWTVCAEWPGQTSTAERIGWNGVIELEDGRRVSARFTDEGLYERHQRTKGGPWSAPKLLYPHGDSDCGAELSAYGDTVALVAGYSSGCHAGEPAEVVIAGVSSGDLDEWETDTTEGIDAWRTTRFSLTGYRVVFRSPGDAGTDELSWRQSIGFTG</sequence>
<keyword evidence="1" id="KW-0732">Signal</keyword>